<keyword evidence="8" id="KW-0479">Metal-binding</keyword>
<dbReference type="PROSITE" id="PS00198">
    <property type="entry name" value="4FE4S_FER_1"/>
    <property type="match status" value="1"/>
</dbReference>
<dbReference type="GO" id="GO:0006099">
    <property type="term" value="P:tricarboxylic acid cycle"/>
    <property type="evidence" value="ECO:0007669"/>
    <property type="project" value="UniProtKB-KW"/>
</dbReference>
<dbReference type="InterPro" id="IPR036010">
    <property type="entry name" value="2Fe-2S_ferredoxin-like_sf"/>
</dbReference>
<dbReference type="Pfam" id="PF13183">
    <property type="entry name" value="Fer4_8"/>
    <property type="match status" value="1"/>
</dbReference>
<feature type="compositionally biased region" description="Polar residues" evidence="14">
    <location>
        <begin position="162"/>
        <end position="179"/>
    </location>
</feature>
<keyword evidence="12" id="KW-0003">3Fe-4S</keyword>
<keyword evidence="10" id="KW-0408">Iron</keyword>
<comment type="cofactor">
    <cofactor evidence="2">
        <name>[4Fe-4S] cluster</name>
        <dbReference type="ChEBI" id="CHEBI:49883"/>
    </cofactor>
</comment>
<organism evidence="17 18">
    <name type="scientific">Gardnerella vaginalis</name>
    <dbReference type="NCBI Taxonomy" id="2702"/>
    <lineage>
        <taxon>Bacteria</taxon>
        <taxon>Bacillati</taxon>
        <taxon>Actinomycetota</taxon>
        <taxon>Actinomycetes</taxon>
        <taxon>Bifidobacteriales</taxon>
        <taxon>Bifidobacteriaceae</taxon>
        <taxon>Gardnerella</taxon>
    </lineage>
</organism>
<feature type="domain" description="4Fe-4S ferredoxin-type" evidence="16">
    <location>
        <begin position="258"/>
        <end position="331"/>
    </location>
</feature>
<dbReference type="FunFam" id="1.10.1060.10:FF:000003">
    <property type="entry name" value="Succinate dehydrogenase iron-sulfur subunit"/>
    <property type="match status" value="1"/>
</dbReference>
<dbReference type="InterPro" id="IPR050573">
    <property type="entry name" value="SDH/FRD_Iron-Sulfur"/>
</dbReference>
<dbReference type="InterPro" id="IPR009051">
    <property type="entry name" value="Helical_ferredxn"/>
</dbReference>
<evidence type="ECO:0000313" key="18">
    <source>
        <dbReference type="Proteomes" id="UP000259221"/>
    </source>
</evidence>
<dbReference type="PANTHER" id="PTHR11921">
    <property type="entry name" value="SUCCINATE DEHYDROGENASE IRON-SULFUR PROTEIN"/>
    <property type="match status" value="1"/>
</dbReference>
<dbReference type="Proteomes" id="UP000259221">
    <property type="component" value="Unassembled WGS sequence"/>
</dbReference>
<dbReference type="GO" id="GO:0046872">
    <property type="term" value="F:metal ion binding"/>
    <property type="evidence" value="ECO:0007669"/>
    <property type="project" value="UniProtKB-KW"/>
</dbReference>
<proteinExistence type="inferred from homology"/>
<evidence type="ECO:0000256" key="13">
    <source>
        <dbReference type="ARBA" id="ARBA00034078"/>
    </source>
</evidence>
<evidence type="ECO:0000256" key="4">
    <source>
        <dbReference type="ARBA" id="ARBA00012792"/>
    </source>
</evidence>
<dbReference type="Pfam" id="PF13085">
    <property type="entry name" value="Fer2_3"/>
    <property type="match status" value="1"/>
</dbReference>
<evidence type="ECO:0000256" key="9">
    <source>
        <dbReference type="ARBA" id="ARBA00023002"/>
    </source>
</evidence>
<evidence type="ECO:0000259" key="15">
    <source>
        <dbReference type="Pfam" id="PF13085"/>
    </source>
</evidence>
<evidence type="ECO:0000256" key="3">
    <source>
        <dbReference type="ARBA" id="ARBA00009433"/>
    </source>
</evidence>
<keyword evidence="9" id="KW-0560">Oxidoreductase</keyword>
<dbReference type="SUPFAM" id="SSF46548">
    <property type="entry name" value="alpha-helical ferredoxin"/>
    <property type="match status" value="1"/>
</dbReference>
<comment type="caution">
    <text evidence="17">The sequence shown here is derived from an EMBL/GenBank/DDBJ whole genome shotgun (WGS) entry which is preliminary data.</text>
</comment>
<evidence type="ECO:0000313" key="17">
    <source>
        <dbReference type="EMBL" id="RFD80213.1"/>
    </source>
</evidence>
<evidence type="ECO:0000256" key="14">
    <source>
        <dbReference type="SAM" id="MobiDB-lite"/>
    </source>
</evidence>
<evidence type="ECO:0000256" key="8">
    <source>
        <dbReference type="ARBA" id="ARBA00022723"/>
    </source>
</evidence>
<dbReference type="InterPro" id="IPR004489">
    <property type="entry name" value="Succ_DH/fum_Rdtase_Fe-S"/>
</dbReference>
<dbReference type="GO" id="GO:0022904">
    <property type="term" value="P:respiratory electron transport chain"/>
    <property type="evidence" value="ECO:0007669"/>
    <property type="project" value="TreeGrafter"/>
</dbReference>
<protein>
    <recommendedName>
        <fullName evidence="4">succinate dehydrogenase</fullName>
        <ecNumber evidence="4">1.3.5.1</ecNumber>
    </recommendedName>
</protein>
<dbReference type="SUPFAM" id="SSF54292">
    <property type="entry name" value="2Fe-2S ferredoxin-like"/>
    <property type="match status" value="1"/>
</dbReference>
<dbReference type="GO" id="GO:0051538">
    <property type="term" value="F:3 iron, 4 sulfur cluster binding"/>
    <property type="evidence" value="ECO:0007669"/>
    <property type="project" value="UniProtKB-KW"/>
</dbReference>
<sequence>MSNELGDNTALVTLRISRFVPCEETQNPEDEDATKLVRKRHESPFARKKRSNPFAKVDSAQKEDSAAESSVPSMKRIQGKHWVQDYSLRVRSTDTILSCLLTIKRTIDPTLAFRYSCGHGVCGSDAANVNGMPTLLCSATIGANARPEIINNVQSRGFRKTGTASSGESSAKSPILQKESTQTVAQKNGSFGIIELAPLAGFAVQRDLICDLSPMVSQIKRLEPYLQAADVSVRNAEGKLKLIEFLQHPEELQKFELLSNCIMCGACEGICPIYAGGEAFIGPAALINAARFIYDSRDSETEHRLDLVDSSDGISACQSVRACSRQCPRGIDVGEEIWQLTTLVNERKNL</sequence>
<keyword evidence="6" id="KW-0816">Tricarboxylic acid cycle</keyword>
<feature type="domain" description="Succinate dehydogenase/fumarate reductase N-terminal" evidence="15">
    <location>
        <begin position="79"/>
        <end position="216"/>
    </location>
</feature>
<feature type="compositionally biased region" description="Basic residues" evidence="14">
    <location>
        <begin position="36"/>
        <end position="51"/>
    </location>
</feature>
<dbReference type="Gene3D" id="3.10.20.30">
    <property type="match status" value="1"/>
</dbReference>
<evidence type="ECO:0000256" key="2">
    <source>
        <dbReference type="ARBA" id="ARBA00001966"/>
    </source>
</evidence>
<keyword evidence="11" id="KW-0411">Iron-sulfur</keyword>
<comment type="cofactor">
    <cofactor evidence="1">
        <name>[3Fe-4S] cluster</name>
        <dbReference type="ChEBI" id="CHEBI:21137"/>
    </cofactor>
</comment>
<dbReference type="EC" id="1.3.5.1" evidence="4"/>
<evidence type="ECO:0000256" key="12">
    <source>
        <dbReference type="ARBA" id="ARBA00023291"/>
    </source>
</evidence>
<feature type="region of interest" description="Disordered" evidence="14">
    <location>
        <begin position="23"/>
        <end position="74"/>
    </location>
</feature>
<evidence type="ECO:0000256" key="1">
    <source>
        <dbReference type="ARBA" id="ARBA00001927"/>
    </source>
</evidence>
<dbReference type="GO" id="GO:0008177">
    <property type="term" value="F:succinate dehydrogenase (quinone) activity"/>
    <property type="evidence" value="ECO:0007669"/>
    <property type="project" value="UniProtKB-EC"/>
</dbReference>
<name>A0A3E1J1I3_GARVA</name>
<evidence type="ECO:0000256" key="7">
    <source>
        <dbReference type="ARBA" id="ARBA00022714"/>
    </source>
</evidence>
<dbReference type="InterPro" id="IPR012675">
    <property type="entry name" value="Beta-grasp_dom_sf"/>
</dbReference>
<dbReference type="RefSeq" id="WP_116711809.1">
    <property type="nucleotide sequence ID" value="NZ_LRTV01000001.1"/>
</dbReference>
<feature type="region of interest" description="Disordered" evidence="14">
    <location>
        <begin position="156"/>
        <end position="179"/>
    </location>
</feature>
<evidence type="ECO:0000256" key="6">
    <source>
        <dbReference type="ARBA" id="ARBA00022532"/>
    </source>
</evidence>
<dbReference type="OrthoDB" id="9804391at2"/>
<evidence type="ECO:0000256" key="10">
    <source>
        <dbReference type="ARBA" id="ARBA00023004"/>
    </source>
</evidence>
<comment type="cofactor">
    <cofactor evidence="13">
        <name>[2Fe-2S] cluster</name>
        <dbReference type="ChEBI" id="CHEBI:190135"/>
    </cofactor>
</comment>
<dbReference type="GO" id="GO:0051537">
    <property type="term" value="F:2 iron, 2 sulfur cluster binding"/>
    <property type="evidence" value="ECO:0007669"/>
    <property type="project" value="UniProtKB-KW"/>
</dbReference>
<comment type="similarity">
    <text evidence="3">Belongs to the succinate dehydrogenase/fumarate reductase iron-sulfur protein family.</text>
</comment>
<reference evidence="17 18" key="1">
    <citation type="submission" date="2016-02" db="EMBL/GenBank/DDBJ databases">
        <authorList>
            <person name="Alioto T."/>
            <person name="Alioto T."/>
        </authorList>
    </citation>
    <scope>NUCLEOTIDE SEQUENCE [LARGE SCALE GENOMIC DNA]</scope>
    <source>
        <strain evidence="17 18">NR010</strain>
    </source>
</reference>
<dbReference type="InterPro" id="IPR017900">
    <property type="entry name" value="4Fe4S_Fe_S_CS"/>
</dbReference>
<dbReference type="InterPro" id="IPR025192">
    <property type="entry name" value="Succ_DH/fum_Rdtase_N"/>
</dbReference>
<keyword evidence="5" id="KW-0004">4Fe-4S</keyword>
<dbReference type="GO" id="GO:0009055">
    <property type="term" value="F:electron transfer activity"/>
    <property type="evidence" value="ECO:0007669"/>
    <property type="project" value="InterPro"/>
</dbReference>
<keyword evidence="7" id="KW-0001">2Fe-2S</keyword>
<dbReference type="NCBIfam" id="TIGR00384">
    <property type="entry name" value="dhsB"/>
    <property type="match status" value="1"/>
</dbReference>
<evidence type="ECO:0000256" key="11">
    <source>
        <dbReference type="ARBA" id="ARBA00023014"/>
    </source>
</evidence>
<dbReference type="PANTHER" id="PTHR11921:SF29">
    <property type="entry name" value="SUCCINATE DEHYDROGENASE [UBIQUINONE] IRON-SULFUR SUBUNIT, MITOCHONDRIAL"/>
    <property type="match status" value="1"/>
</dbReference>
<dbReference type="AlphaFoldDB" id="A0A3E1J1I3"/>
<dbReference type="Gene3D" id="1.10.1060.10">
    <property type="entry name" value="Alpha-helical ferredoxin"/>
    <property type="match status" value="1"/>
</dbReference>
<gene>
    <name evidence="17" type="ORF">AXE77_01505</name>
</gene>
<dbReference type="EMBL" id="LRTV01000001">
    <property type="protein sequence ID" value="RFD80213.1"/>
    <property type="molecule type" value="Genomic_DNA"/>
</dbReference>
<dbReference type="GO" id="GO:0051539">
    <property type="term" value="F:4 iron, 4 sulfur cluster binding"/>
    <property type="evidence" value="ECO:0007669"/>
    <property type="project" value="UniProtKB-KW"/>
</dbReference>
<evidence type="ECO:0000259" key="16">
    <source>
        <dbReference type="Pfam" id="PF13183"/>
    </source>
</evidence>
<dbReference type="InterPro" id="IPR017896">
    <property type="entry name" value="4Fe4S_Fe-S-bd"/>
</dbReference>
<accession>A0A3E1J1I3</accession>
<evidence type="ECO:0000256" key="5">
    <source>
        <dbReference type="ARBA" id="ARBA00022485"/>
    </source>
</evidence>